<dbReference type="SUPFAM" id="SSF51045">
    <property type="entry name" value="WW domain"/>
    <property type="match status" value="1"/>
</dbReference>
<dbReference type="SMART" id="SM00456">
    <property type="entry name" value="WW"/>
    <property type="match status" value="2"/>
</dbReference>
<reference evidence="3" key="1">
    <citation type="submission" date="2023-08" db="EMBL/GenBank/DDBJ databases">
        <authorList>
            <person name="Chen Y."/>
            <person name="Shah S."/>
            <person name="Dougan E. K."/>
            <person name="Thang M."/>
            <person name="Chan C."/>
        </authorList>
    </citation>
    <scope>NUCLEOTIDE SEQUENCE</scope>
</reference>
<protein>
    <recommendedName>
        <fullName evidence="2">WW domain-containing protein</fullName>
    </recommendedName>
</protein>
<evidence type="ECO:0000256" key="1">
    <source>
        <dbReference type="SAM" id="MobiDB-lite"/>
    </source>
</evidence>
<feature type="region of interest" description="Disordered" evidence="1">
    <location>
        <begin position="1"/>
        <end position="51"/>
    </location>
</feature>
<feature type="compositionally biased region" description="Basic and acidic residues" evidence="1">
    <location>
        <begin position="1359"/>
        <end position="1368"/>
    </location>
</feature>
<feature type="domain" description="WW" evidence="2">
    <location>
        <begin position="73"/>
        <end position="106"/>
    </location>
</feature>
<dbReference type="CDD" id="cd00201">
    <property type="entry name" value="WW"/>
    <property type="match status" value="2"/>
</dbReference>
<feature type="compositionally biased region" description="Low complexity" evidence="1">
    <location>
        <begin position="1413"/>
        <end position="1424"/>
    </location>
</feature>
<feature type="compositionally biased region" description="Basic and acidic residues" evidence="1">
    <location>
        <begin position="636"/>
        <end position="662"/>
    </location>
</feature>
<feature type="compositionally biased region" description="Basic and acidic residues" evidence="1">
    <location>
        <begin position="1210"/>
        <end position="1228"/>
    </location>
</feature>
<feature type="region of interest" description="Disordered" evidence="1">
    <location>
        <begin position="955"/>
        <end position="1048"/>
    </location>
</feature>
<feature type="compositionally biased region" description="Basic and acidic residues" evidence="1">
    <location>
        <begin position="702"/>
        <end position="728"/>
    </location>
</feature>
<name>A0AA36NLH3_9DINO</name>
<feature type="compositionally biased region" description="Basic and acidic residues" evidence="1">
    <location>
        <begin position="867"/>
        <end position="877"/>
    </location>
</feature>
<keyword evidence="4" id="KW-1185">Reference proteome</keyword>
<feature type="region of interest" description="Disordered" evidence="1">
    <location>
        <begin position="1519"/>
        <end position="1538"/>
    </location>
</feature>
<feature type="compositionally biased region" description="Basic and acidic residues" evidence="1">
    <location>
        <begin position="735"/>
        <end position="761"/>
    </location>
</feature>
<gene>
    <name evidence="3" type="ORF">EVOR1521_LOCUS29099</name>
</gene>
<feature type="compositionally biased region" description="Low complexity" evidence="1">
    <location>
        <begin position="203"/>
        <end position="228"/>
    </location>
</feature>
<evidence type="ECO:0000313" key="3">
    <source>
        <dbReference type="EMBL" id="CAJ1407393.1"/>
    </source>
</evidence>
<dbReference type="Proteomes" id="UP001178507">
    <property type="component" value="Unassembled WGS sequence"/>
</dbReference>
<organism evidence="3 4">
    <name type="scientific">Effrenium voratum</name>
    <dbReference type="NCBI Taxonomy" id="2562239"/>
    <lineage>
        <taxon>Eukaryota</taxon>
        <taxon>Sar</taxon>
        <taxon>Alveolata</taxon>
        <taxon>Dinophyceae</taxon>
        <taxon>Suessiales</taxon>
        <taxon>Symbiodiniaceae</taxon>
        <taxon>Effrenium</taxon>
    </lineage>
</organism>
<feature type="region of interest" description="Disordered" evidence="1">
    <location>
        <begin position="1114"/>
        <end position="1140"/>
    </location>
</feature>
<feature type="region of interest" description="Disordered" evidence="1">
    <location>
        <begin position="1332"/>
        <end position="1368"/>
    </location>
</feature>
<feature type="region of interest" description="Disordered" evidence="1">
    <location>
        <begin position="251"/>
        <end position="272"/>
    </location>
</feature>
<dbReference type="Gene3D" id="2.20.70.10">
    <property type="match status" value="1"/>
</dbReference>
<dbReference type="InterPro" id="IPR036020">
    <property type="entry name" value="WW_dom_sf"/>
</dbReference>
<feature type="region of interest" description="Disordered" evidence="1">
    <location>
        <begin position="1604"/>
        <end position="1746"/>
    </location>
</feature>
<feature type="region of interest" description="Disordered" evidence="1">
    <location>
        <begin position="203"/>
        <end position="230"/>
    </location>
</feature>
<accession>A0AA36NLH3</accession>
<feature type="region of interest" description="Disordered" evidence="1">
    <location>
        <begin position="458"/>
        <end position="478"/>
    </location>
</feature>
<dbReference type="EMBL" id="CAUJNA010003670">
    <property type="protein sequence ID" value="CAJ1407393.1"/>
    <property type="molecule type" value="Genomic_DNA"/>
</dbReference>
<comment type="caution">
    <text evidence="3">The sequence shown here is derived from an EMBL/GenBank/DDBJ whole genome shotgun (WGS) entry which is preliminary data.</text>
</comment>
<feature type="region of interest" description="Disordered" evidence="1">
    <location>
        <begin position="1154"/>
        <end position="1241"/>
    </location>
</feature>
<sequence length="1795" mass="198923">MPRLRSPKRGWSFSEDVSGNELEAERERDGSDGPADLLKGSLKKGQQDEEHAVRVVGAPVPVQRFISQMADEAKLPEPWVVTRDEQQRVCFHNKATRQTKWHHPLEPVFKELAAVCLEVLSMSAKDRYDHLHRLHTEGTRRAEEEMGQWNEVTVEEDSEKRMYYYNTGTKESSRYHPESTVLPAHSCRLAGLALLAREGYLEELQASESPSRSRGRGSPSGRQGKSGPAFRSRAAAAIERLIMDSEHEALEDVPQVSSRGPSGLAEASRDATLSRSPGLPIHRWMRPEQYARHLGLRFEDTSDSRILELLTPVFMQELPWPWVVETAGKQVYFCRRSSSLVTSWEHPMQSIHRRMMGVLQEARPSLQGPKLRMGLRKLMELELDGLVPSGLENLRACQGDDPRMEATSILALALIGCNKILRQLGEEAVDDATLWQQAAGAADRGQPSLQLGRMPMDRLEDASSCAKSTSPGNQSTWSGLARRHDDFINMATEADLAQCRLTGDVRNQGDQGSQRDLGGQEGQRQHREQSDPGVQRSHRDQGDQGSQRDSGGEEGQRQHREQSDPGVQRSHRDQGDQGSQRDPGGLEGQRQHREQSDPGVQRSHRDQGDQGSQRDRGGQGDQSQHREQSDPGVQRSHRDQGDQGSQRDRGGQGDQSQHREQSDPGVQSSYRDQGDQGSQRDRGGQGDQSQHREQSDPGVQRSHRDQGDQGSQRDRGGQGDQSQHREQSDPGVQRSHRDQEDQGSQRDRGGQGDQSQHREQSDPGVQISHREQGDQGSQRDRGGQGDQSQHREQCDPGVQRSHRDQGDQGSQRDRGGQGDQSQHREQSDPGVQRSHRDQEDQGGHPGLPTSGSHRGDQAGPGGQVDQTNHRNEDDRTPLDQALEEQGLNVDPKHQGCQPLLPGDLDGKPKATAATLSGVPAVSSLAHPSALHNPAVESKLQEICVLLRAMQTQQERKTQLATDPVVSQEVQTMLEGSSSPSRNPSCASADGRVQMVGEHKEQAQEACDGPRDGLEVRQETPGGDAPQASHADLRSAQSEDRAVTTVRNPKSQVLESCQAGTRIERFAQGALASLPGAQPAKPRIQARSAQGEWFSVSAPIRAPPVAPPVPPVAPPVPPVPSPAPALARLESSPTPDTEANSRWCVAGGAFGTSLGLPGALQEPGGPQQRPALAFRRLELTQPAQPREPISEPPPRDQPEPEVACMCTPPQRRREVPDLRGELGFRKIPEPEPASAPEKPQVDEELRSLKDTMRHQQKLIQEAFSPEILREKVKDALPEKFAKTEQAAVQTEQAFSPEILPEKVKDALPDQFAKIEQAAVQTEQAFSPEILREKAKTEQAAVQTELAPSPEIFPEPGIVPDDPREGEGQRDIDAADVGEVGVDAPNTGEVPADTLRFDSQMLCEQVTESLRQHLQSSAQANDAAQAARDEEVRRALASELAKIKESEEEARAAAMTAELRVQKQMSETLNMLSQSEQMMAARAEEMSQTMEMLRERVDTAAKRANEEEVIAKRAHEESQIADRLRREDSAAAAREVQRRDLEAKRLEQELRQQREDLISAEREMRLQLELKAEQRELHWKAEHRELELKAEVKEMRLKADWQALQQLEDSELLRPTSDRTASDRVTSGRRPPSMTEDSSRSIPRSHSRVQEALSFAAAEERQPARGASHGLKSPSKGSFDARLAKQVATDLTQSGQDRPSMSRQRPSSARSQTSSHSLRSQQREAPQGAQPRRVPQRPRSAGALRPKLEVQGPVTYRNVAEHFSKWYSEYANFLVEMDRCSSQYDKGQGRLVRGYRG</sequence>
<feature type="compositionally biased region" description="Polar residues" evidence="1">
    <location>
        <begin position="465"/>
        <end position="478"/>
    </location>
</feature>
<feature type="compositionally biased region" description="Basic and acidic residues" evidence="1">
    <location>
        <begin position="1030"/>
        <end position="1041"/>
    </location>
</feature>
<feature type="compositionally biased region" description="Basic and acidic residues" evidence="1">
    <location>
        <begin position="801"/>
        <end position="827"/>
    </location>
</feature>
<feature type="compositionally biased region" description="Basic and acidic residues" evidence="1">
    <location>
        <begin position="768"/>
        <end position="794"/>
    </location>
</feature>
<evidence type="ECO:0000313" key="4">
    <source>
        <dbReference type="Proteomes" id="UP001178507"/>
    </source>
</evidence>
<evidence type="ECO:0000259" key="2">
    <source>
        <dbReference type="PROSITE" id="PS50020"/>
    </source>
</evidence>
<feature type="compositionally biased region" description="Polar residues" evidence="1">
    <location>
        <begin position="1130"/>
        <end position="1139"/>
    </location>
</feature>
<feature type="compositionally biased region" description="Basic and acidic residues" evidence="1">
    <location>
        <begin position="603"/>
        <end position="629"/>
    </location>
</feature>
<feature type="compositionally biased region" description="Low complexity" evidence="1">
    <location>
        <begin position="976"/>
        <end position="988"/>
    </location>
</feature>
<feature type="region of interest" description="Disordered" evidence="1">
    <location>
        <begin position="1408"/>
        <end position="1428"/>
    </location>
</feature>
<feature type="compositionally biased region" description="Polar residues" evidence="1">
    <location>
        <begin position="1687"/>
        <end position="1722"/>
    </location>
</feature>
<feature type="compositionally biased region" description="Basic and acidic residues" evidence="1">
    <location>
        <begin position="672"/>
        <end position="695"/>
    </location>
</feature>
<dbReference type="InterPro" id="IPR001202">
    <property type="entry name" value="WW_dom"/>
</dbReference>
<proteinExistence type="predicted"/>
<feature type="compositionally biased region" description="Basic and acidic residues" evidence="1">
    <location>
        <begin position="550"/>
        <end position="563"/>
    </location>
</feature>
<feature type="region of interest" description="Disordered" evidence="1">
    <location>
        <begin position="504"/>
        <end position="911"/>
    </location>
</feature>
<dbReference type="PROSITE" id="PS50020">
    <property type="entry name" value="WW_DOMAIN_2"/>
    <property type="match status" value="1"/>
</dbReference>
<feature type="compositionally biased region" description="Basic and acidic residues" evidence="1">
    <location>
        <begin position="996"/>
        <end position="1017"/>
    </location>
</feature>